<dbReference type="PIRSF" id="PIRSF039090">
    <property type="entry name" value="Flis"/>
    <property type="match status" value="1"/>
</dbReference>
<gene>
    <name evidence="7" type="primary">fliS</name>
    <name evidence="7" type="ORF">GPA22_19395</name>
</gene>
<dbReference type="RefSeq" id="WP_169257716.1">
    <property type="nucleotide sequence ID" value="NZ_WTVN01000041.1"/>
</dbReference>
<evidence type="ECO:0000313" key="8">
    <source>
        <dbReference type="Proteomes" id="UP000623795"/>
    </source>
</evidence>
<dbReference type="NCBIfam" id="TIGR00208">
    <property type="entry name" value="fliS"/>
    <property type="match status" value="1"/>
</dbReference>
<sequence>MFGSSSNRASAYAKVGVETGVSTADPHKLILMLFDGAILSIATAAAAMERNDISTKGQAISKTIEIVINGLKASLDLNAGGELASRLSALYDYMTERLLYANLHNSRPALDEVRGLLETLREAWAGIAPGATAANVAA</sequence>
<keyword evidence="7" id="KW-0966">Cell projection</keyword>
<proteinExistence type="inferred from homology"/>
<organism evidence="7 8">
    <name type="scientific">Aromatoleum toluvorans</name>
    <dbReference type="NCBI Taxonomy" id="92002"/>
    <lineage>
        <taxon>Bacteria</taxon>
        <taxon>Pseudomonadati</taxon>
        <taxon>Pseudomonadota</taxon>
        <taxon>Betaproteobacteria</taxon>
        <taxon>Rhodocyclales</taxon>
        <taxon>Rhodocyclaceae</taxon>
        <taxon>Aromatoleum</taxon>
    </lineage>
</organism>
<evidence type="ECO:0000256" key="5">
    <source>
        <dbReference type="ARBA" id="ARBA00023186"/>
    </source>
</evidence>
<comment type="caution">
    <text evidence="7">The sequence shown here is derived from an EMBL/GenBank/DDBJ whole genome shotgun (WGS) entry which is preliminary data.</text>
</comment>
<keyword evidence="7" id="KW-0969">Cilium</keyword>
<evidence type="ECO:0000256" key="3">
    <source>
        <dbReference type="ARBA" id="ARBA00022490"/>
    </source>
</evidence>
<comment type="similarity">
    <text evidence="2 6">Belongs to the FliS family.</text>
</comment>
<dbReference type="Pfam" id="PF02561">
    <property type="entry name" value="FliS"/>
    <property type="match status" value="1"/>
</dbReference>
<keyword evidence="4 6" id="KW-1005">Bacterial flagellum biogenesis</keyword>
<evidence type="ECO:0000256" key="6">
    <source>
        <dbReference type="PIRNR" id="PIRNR039090"/>
    </source>
</evidence>
<dbReference type="PANTHER" id="PTHR34773">
    <property type="entry name" value="FLAGELLAR SECRETION CHAPERONE FLIS"/>
    <property type="match status" value="1"/>
</dbReference>
<keyword evidence="8" id="KW-1185">Reference proteome</keyword>
<dbReference type="PANTHER" id="PTHR34773:SF1">
    <property type="entry name" value="FLAGELLAR SECRETION CHAPERONE FLIS"/>
    <property type="match status" value="1"/>
</dbReference>
<evidence type="ECO:0000313" key="7">
    <source>
        <dbReference type="EMBL" id="NMG45885.1"/>
    </source>
</evidence>
<comment type="subcellular location">
    <subcellularLocation>
        <location evidence="1 6">Cytoplasm</location>
        <location evidence="1 6">Cytosol</location>
    </subcellularLocation>
</comment>
<reference evidence="7 8" key="1">
    <citation type="submission" date="2019-12" db="EMBL/GenBank/DDBJ databases">
        <title>Comparative genomics gives insights into the taxonomy of the Azoarcus-Aromatoleum group and reveals separate origins of nif in the plant-associated Azoarcus and non-plant-associated Aromatoleum sub-groups.</title>
        <authorList>
            <person name="Lafos M."/>
            <person name="Maluk M."/>
            <person name="Batista M."/>
            <person name="Junghare M."/>
            <person name="Carmona M."/>
            <person name="Faoro H."/>
            <person name="Cruz L.M."/>
            <person name="Battistoni F."/>
            <person name="De Souza E."/>
            <person name="Pedrosa F."/>
            <person name="Chen W.-M."/>
            <person name="Poole P.S."/>
            <person name="Dixon R.A."/>
            <person name="James E.K."/>
        </authorList>
    </citation>
    <scope>NUCLEOTIDE SEQUENCE [LARGE SCALE GENOMIC DNA]</scope>
    <source>
        <strain evidence="7 8">Td21</strain>
    </source>
</reference>
<dbReference type="Gene3D" id="1.20.120.340">
    <property type="entry name" value="Flagellar protein FliS"/>
    <property type="match status" value="1"/>
</dbReference>
<protein>
    <recommendedName>
        <fullName evidence="6">Flagellar secretion chaperone FliS</fullName>
    </recommendedName>
</protein>
<dbReference type="SUPFAM" id="SSF101116">
    <property type="entry name" value="Flagellar export chaperone FliS"/>
    <property type="match status" value="1"/>
</dbReference>
<keyword evidence="7" id="KW-0282">Flagellum</keyword>
<dbReference type="EMBL" id="WTVN01000041">
    <property type="protein sequence ID" value="NMG45885.1"/>
    <property type="molecule type" value="Genomic_DNA"/>
</dbReference>
<dbReference type="InterPro" id="IPR036584">
    <property type="entry name" value="FliS_sf"/>
</dbReference>
<name>A0ABX1Q4Q3_9RHOO</name>
<accession>A0ABX1Q4Q3</accession>
<dbReference type="CDD" id="cd16098">
    <property type="entry name" value="FliS"/>
    <property type="match status" value="1"/>
</dbReference>
<keyword evidence="3 6" id="KW-0963">Cytoplasm</keyword>
<dbReference type="InterPro" id="IPR003713">
    <property type="entry name" value="FliS"/>
</dbReference>
<keyword evidence="5" id="KW-0143">Chaperone</keyword>
<evidence type="ECO:0000256" key="4">
    <source>
        <dbReference type="ARBA" id="ARBA00022795"/>
    </source>
</evidence>
<evidence type="ECO:0000256" key="2">
    <source>
        <dbReference type="ARBA" id="ARBA00008787"/>
    </source>
</evidence>
<dbReference type="Proteomes" id="UP000623795">
    <property type="component" value="Unassembled WGS sequence"/>
</dbReference>
<evidence type="ECO:0000256" key="1">
    <source>
        <dbReference type="ARBA" id="ARBA00004514"/>
    </source>
</evidence>